<protein>
    <submittedName>
        <fullName evidence="2">Cupin domain-containing protein</fullName>
    </submittedName>
</protein>
<dbReference type="EMBL" id="VFJB01000005">
    <property type="protein sequence ID" value="KAA0258131.1"/>
    <property type="molecule type" value="Genomic_DNA"/>
</dbReference>
<evidence type="ECO:0000313" key="3">
    <source>
        <dbReference type="Proteomes" id="UP000322876"/>
    </source>
</evidence>
<dbReference type="AlphaFoldDB" id="A0A5A8F3U0"/>
<dbReference type="OrthoDB" id="9791297at2"/>
<dbReference type="PANTHER" id="PTHR37694:SF1">
    <property type="entry name" value="SLR8022 PROTEIN"/>
    <property type="match status" value="1"/>
</dbReference>
<dbReference type="CDD" id="cd02222">
    <property type="entry name" value="cupin_TM1459-like"/>
    <property type="match status" value="1"/>
</dbReference>
<organism evidence="2 3">
    <name type="scientific">Deferribacter autotrophicus</name>
    <dbReference type="NCBI Taxonomy" id="500465"/>
    <lineage>
        <taxon>Bacteria</taxon>
        <taxon>Pseudomonadati</taxon>
        <taxon>Deferribacterota</taxon>
        <taxon>Deferribacteres</taxon>
        <taxon>Deferribacterales</taxon>
        <taxon>Deferribacteraceae</taxon>
        <taxon>Deferribacter</taxon>
    </lineage>
</organism>
<accession>A0A5A8F3U0</accession>
<dbReference type="Pfam" id="PF07883">
    <property type="entry name" value="Cupin_2"/>
    <property type="match status" value="1"/>
</dbReference>
<name>A0A5A8F3U0_9BACT</name>
<comment type="caution">
    <text evidence="2">The sequence shown here is derived from an EMBL/GenBank/DDBJ whole genome shotgun (WGS) entry which is preliminary data.</text>
</comment>
<dbReference type="RefSeq" id="WP_149266452.1">
    <property type="nucleotide sequence ID" value="NZ_VFJB01000005.1"/>
</dbReference>
<dbReference type="PANTHER" id="PTHR37694">
    <property type="entry name" value="SLR8022 PROTEIN"/>
    <property type="match status" value="1"/>
</dbReference>
<sequence>MFLGHLKDMKEVPMNMEGAVKVFKKIAIGKDEGWDDYVMRVFRIEAGGHTPKHKHPWPHINYVIRGAGRLLIDGKDYSIEEGSVAFVPSNLVHQFKNDGNEDLELICIVPTKGEY</sequence>
<proteinExistence type="predicted"/>
<reference evidence="2 3" key="1">
    <citation type="submission" date="2019-06" db="EMBL/GenBank/DDBJ databases">
        <title>Genomic insights into carbon and energy metabolism of Deferribacter autotrophicus revealed new metabolic traits in the phylum Deferribacteres.</title>
        <authorList>
            <person name="Slobodkin A.I."/>
            <person name="Slobodkina G.B."/>
            <person name="Allioux M."/>
            <person name="Alain K."/>
            <person name="Jebbar M."/>
            <person name="Shadrin V."/>
            <person name="Kublanov I.V."/>
            <person name="Toshchakov S.V."/>
            <person name="Bonch-Osmolovskaya E.A."/>
        </authorList>
    </citation>
    <scope>NUCLEOTIDE SEQUENCE [LARGE SCALE GENOMIC DNA]</scope>
    <source>
        <strain evidence="2 3">SL50</strain>
    </source>
</reference>
<feature type="domain" description="Cupin type-2" evidence="1">
    <location>
        <begin position="41"/>
        <end position="109"/>
    </location>
</feature>
<keyword evidence="3" id="KW-1185">Reference proteome</keyword>
<gene>
    <name evidence="2" type="ORF">FHQ18_06965</name>
</gene>
<dbReference type="InterPro" id="IPR011051">
    <property type="entry name" value="RmlC_Cupin_sf"/>
</dbReference>
<dbReference type="InterPro" id="IPR014710">
    <property type="entry name" value="RmlC-like_jellyroll"/>
</dbReference>
<evidence type="ECO:0000313" key="2">
    <source>
        <dbReference type="EMBL" id="KAA0258131.1"/>
    </source>
</evidence>
<evidence type="ECO:0000259" key="1">
    <source>
        <dbReference type="Pfam" id="PF07883"/>
    </source>
</evidence>
<dbReference type="SUPFAM" id="SSF51182">
    <property type="entry name" value="RmlC-like cupins"/>
    <property type="match status" value="1"/>
</dbReference>
<dbReference type="Proteomes" id="UP000322876">
    <property type="component" value="Unassembled WGS sequence"/>
</dbReference>
<dbReference type="Gene3D" id="2.60.120.10">
    <property type="entry name" value="Jelly Rolls"/>
    <property type="match status" value="1"/>
</dbReference>
<dbReference type="InterPro" id="IPR013096">
    <property type="entry name" value="Cupin_2"/>
</dbReference>